<feature type="region of interest" description="Disordered" evidence="1">
    <location>
        <begin position="21"/>
        <end position="91"/>
    </location>
</feature>
<name>A0AAW1VYV9_RUBAR</name>
<gene>
    <name evidence="2" type="ORF">M0R45_036782</name>
</gene>
<evidence type="ECO:0000313" key="2">
    <source>
        <dbReference type="EMBL" id="KAK9912950.1"/>
    </source>
</evidence>
<feature type="compositionally biased region" description="Low complexity" evidence="1">
    <location>
        <begin position="29"/>
        <end position="42"/>
    </location>
</feature>
<evidence type="ECO:0000256" key="1">
    <source>
        <dbReference type="SAM" id="MobiDB-lite"/>
    </source>
</evidence>
<dbReference type="AlphaFoldDB" id="A0AAW1VYV9"/>
<comment type="caution">
    <text evidence="2">The sequence shown here is derived from an EMBL/GenBank/DDBJ whole genome shotgun (WGS) entry which is preliminary data.</text>
</comment>
<keyword evidence="3" id="KW-1185">Reference proteome</keyword>
<dbReference type="EMBL" id="JBEDUW010000007">
    <property type="protein sequence ID" value="KAK9912950.1"/>
    <property type="molecule type" value="Genomic_DNA"/>
</dbReference>
<organism evidence="2 3">
    <name type="scientific">Rubus argutus</name>
    <name type="common">Southern blackberry</name>
    <dbReference type="NCBI Taxonomy" id="59490"/>
    <lineage>
        <taxon>Eukaryota</taxon>
        <taxon>Viridiplantae</taxon>
        <taxon>Streptophyta</taxon>
        <taxon>Embryophyta</taxon>
        <taxon>Tracheophyta</taxon>
        <taxon>Spermatophyta</taxon>
        <taxon>Magnoliopsida</taxon>
        <taxon>eudicotyledons</taxon>
        <taxon>Gunneridae</taxon>
        <taxon>Pentapetalae</taxon>
        <taxon>rosids</taxon>
        <taxon>fabids</taxon>
        <taxon>Rosales</taxon>
        <taxon>Rosaceae</taxon>
        <taxon>Rosoideae</taxon>
        <taxon>Rosoideae incertae sedis</taxon>
        <taxon>Rubus</taxon>
    </lineage>
</organism>
<proteinExistence type="predicted"/>
<dbReference type="Proteomes" id="UP001457282">
    <property type="component" value="Unassembled WGS sequence"/>
</dbReference>
<reference evidence="2 3" key="1">
    <citation type="journal article" date="2023" name="G3 (Bethesda)">
        <title>A chromosome-length genome assembly and annotation of blackberry (Rubus argutus, cv. 'Hillquist').</title>
        <authorList>
            <person name="Bruna T."/>
            <person name="Aryal R."/>
            <person name="Dudchenko O."/>
            <person name="Sargent D.J."/>
            <person name="Mead D."/>
            <person name="Buti M."/>
            <person name="Cavallini A."/>
            <person name="Hytonen T."/>
            <person name="Andres J."/>
            <person name="Pham M."/>
            <person name="Weisz D."/>
            <person name="Mascagni F."/>
            <person name="Usai G."/>
            <person name="Natali L."/>
            <person name="Bassil N."/>
            <person name="Fernandez G.E."/>
            <person name="Lomsadze A."/>
            <person name="Armour M."/>
            <person name="Olukolu B."/>
            <person name="Poorten T."/>
            <person name="Britton C."/>
            <person name="Davik J."/>
            <person name="Ashrafi H."/>
            <person name="Aiden E.L."/>
            <person name="Borodovsky M."/>
            <person name="Worthington M."/>
        </authorList>
    </citation>
    <scope>NUCLEOTIDE SEQUENCE [LARGE SCALE GENOMIC DNA]</scope>
    <source>
        <strain evidence="2">PI 553951</strain>
    </source>
</reference>
<protein>
    <submittedName>
        <fullName evidence="2">Uncharacterized protein</fullName>
    </submittedName>
</protein>
<evidence type="ECO:0000313" key="3">
    <source>
        <dbReference type="Proteomes" id="UP001457282"/>
    </source>
</evidence>
<sequence>MSRGLSLFGKICKRSYTIIKDSNERASTSKKSNSELLPSSSSKTRKASSHPMKDITNGLHVGTKDKKLGPGKPRKSGTGSKMVKGSTSDVKSFSISLTDAPPILRPLIMQLP</sequence>
<accession>A0AAW1VYV9</accession>